<evidence type="ECO:0000313" key="3">
    <source>
        <dbReference type="EMBL" id="WWD16162.1"/>
    </source>
</evidence>
<sequence>MAHLFRRKIRPQPLDNHPNNNDRDTGTATKSKPSRSRPVRPIRHSLSLPDLTTPLIDTSSWEEVPPFKFTSTSTPSTNTRTTPTSSWTKIDKQELARPFTPMMIRAVGGEDGASSIGHGEDEGIQNFRYSRANWGRGGDDNDHRLSMLSVIGGRRKGKKANMARLNVVVAGGKGVGKTSFMNLLLHSLRDDSSNPSDQPKPRPGPTTRPEGYTTTASLPGYDRLLLRLIDTPGLSLDSFATTSDGPSTTSVGERGVIGLMRMIEDRFEERLNEERKVRRRVGVEDGLIHLVIYLIDAREVLRPPRVVGHAPTEVNWSCEGLFDEVQEPASPTVQEDATLPIALDELDGPTLSANEIEIIRRTSRRSNVLPVLTHADALTITELAQVREAVRRDLRNAFPDDPGRGFGIFGYDEDDGDGLSAEDDTEDEHDDRPPTPADSDNDVLPPNLPYAIFVPDSSSSSQRDGGHALQLTRQYPWGSASVFNPAHSDFELLREAILGEQAKNLKSVTKEVLYERYRTERLLARQGGASC</sequence>
<protein>
    <submittedName>
        <fullName evidence="3">Uncharacterized protein</fullName>
    </submittedName>
</protein>
<feature type="compositionally biased region" description="Acidic residues" evidence="2">
    <location>
        <begin position="411"/>
        <end position="429"/>
    </location>
</feature>
<feature type="compositionally biased region" description="Basic residues" evidence="2">
    <location>
        <begin position="1"/>
        <end position="10"/>
    </location>
</feature>
<dbReference type="PANTHER" id="PTHR18884">
    <property type="entry name" value="SEPTIN"/>
    <property type="match status" value="1"/>
</dbReference>
<reference evidence="3" key="1">
    <citation type="submission" date="2017-08" db="EMBL/GenBank/DDBJ databases">
        <authorList>
            <person name="Cuomo C."/>
            <person name="Billmyre B."/>
            <person name="Heitman J."/>
        </authorList>
    </citation>
    <scope>NUCLEOTIDE SEQUENCE</scope>
    <source>
        <strain evidence="3">CBS 12478</strain>
    </source>
</reference>
<feature type="region of interest" description="Disordered" evidence="2">
    <location>
        <begin position="187"/>
        <end position="217"/>
    </location>
</feature>
<dbReference type="Gene3D" id="3.40.50.300">
    <property type="entry name" value="P-loop containing nucleotide triphosphate hydrolases"/>
    <property type="match status" value="1"/>
</dbReference>
<feature type="region of interest" description="Disordered" evidence="2">
    <location>
        <begin position="1"/>
        <end position="59"/>
    </location>
</feature>
<evidence type="ECO:0000256" key="1">
    <source>
        <dbReference type="RuleBase" id="RU004560"/>
    </source>
</evidence>
<keyword evidence="1" id="KW-0342">GTP-binding</keyword>
<dbReference type="GO" id="GO:0005525">
    <property type="term" value="F:GTP binding"/>
    <property type="evidence" value="ECO:0007669"/>
    <property type="project" value="UniProtKB-KW"/>
</dbReference>
<organism evidence="3 4">
    <name type="scientific">Kwoniella shandongensis</name>
    <dbReference type="NCBI Taxonomy" id="1734106"/>
    <lineage>
        <taxon>Eukaryota</taxon>
        <taxon>Fungi</taxon>
        <taxon>Dikarya</taxon>
        <taxon>Basidiomycota</taxon>
        <taxon>Agaricomycotina</taxon>
        <taxon>Tremellomycetes</taxon>
        <taxon>Tremellales</taxon>
        <taxon>Cryptococcaceae</taxon>
        <taxon>Kwoniella</taxon>
    </lineage>
</organism>
<dbReference type="EMBL" id="CP144051">
    <property type="protein sequence ID" value="WWD16162.1"/>
    <property type="molecule type" value="Genomic_DNA"/>
</dbReference>
<dbReference type="OrthoDB" id="10261408at2759"/>
<gene>
    <name evidence="3" type="ORF">CI109_100587</name>
</gene>
<dbReference type="KEGG" id="ksn:43588788"/>
<dbReference type="SUPFAM" id="SSF52540">
    <property type="entry name" value="P-loop containing nucleoside triphosphate hydrolases"/>
    <property type="match status" value="1"/>
</dbReference>
<dbReference type="InterPro" id="IPR030379">
    <property type="entry name" value="G_SEPTIN_dom"/>
</dbReference>
<feature type="region of interest" description="Disordered" evidence="2">
    <location>
        <begin position="403"/>
        <end position="467"/>
    </location>
</feature>
<feature type="compositionally biased region" description="Basic residues" evidence="2">
    <location>
        <begin position="32"/>
        <end position="43"/>
    </location>
</feature>
<dbReference type="AlphaFoldDB" id="A0A5M6C0J0"/>
<name>A0A5M6C0J0_9TREE</name>
<keyword evidence="1" id="KW-0547">Nucleotide-binding</keyword>
<comment type="similarity">
    <text evidence="1">Belongs to the TRAFAC class TrmE-Era-EngA-EngB-Septin-like GTPase superfamily. Septin GTPase family.</text>
</comment>
<feature type="region of interest" description="Disordered" evidence="2">
    <location>
        <begin position="67"/>
        <end position="86"/>
    </location>
</feature>
<dbReference type="Pfam" id="PF00735">
    <property type="entry name" value="Septin"/>
    <property type="match status" value="2"/>
</dbReference>
<dbReference type="Proteomes" id="UP000322225">
    <property type="component" value="Chromosome 1"/>
</dbReference>
<accession>A0A5M6C0J0</accession>
<keyword evidence="4" id="KW-1185">Reference proteome</keyword>
<dbReference type="GeneID" id="43588788"/>
<reference evidence="3" key="2">
    <citation type="submission" date="2024-01" db="EMBL/GenBank/DDBJ databases">
        <title>Comparative genomics of Cryptococcus and Kwoniella reveals pathogenesis evolution and contrasting modes of karyotype evolution via chromosome fusion or intercentromeric recombination.</title>
        <authorList>
            <person name="Coelho M.A."/>
            <person name="David-Palma M."/>
            <person name="Shea T."/>
            <person name="Bowers K."/>
            <person name="McGinley-Smith S."/>
            <person name="Mohammad A.W."/>
            <person name="Gnirke A."/>
            <person name="Yurkov A.M."/>
            <person name="Nowrousian M."/>
            <person name="Sun S."/>
            <person name="Cuomo C.A."/>
            <person name="Heitman J."/>
        </authorList>
    </citation>
    <scope>NUCLEOTIDE SEQUENCE</scope>
    <source>
        <strain evidence="3">CBS 12478</strain>
    </source>
</reference>
<evidence type="ECO:0000256" key="2">
    <source>
        <dbReference type="SAM" id="MobiDB-lite"/>
    </source>
</evidence>
<dbReference type="RefSeq" id="XP_031861129.1">
    <property type="nucleotide sequence ID" value="XM_032004651.1"/>
</dbReference>
<feature type="compositionally biased region" description="Low complexity" evidence="2">
    <location>
        <begin position="70"/>
        <end position="86"/>
    </location>
</feature>
<dbReference type="PROSITE" id="PS51719">
    <property type="entry name" value="G_SEPTIN"/>
    <property type="match status" value="1"/>
</dbReference>
<evidence type="ECO:0000313" key="4">
    <source>
        <dbReference type="Proteomes" id="UP000322225"/>
    </source>
</evidence>
<dbReference type="InterPro" id="IPR027417">
    <property type="entry name" value="P-loop_NTPase"/>
</dbReference>
<proteinExistence type="inferred from homology"/>